<dbReference type="AlphaFoldDB" id="A0A1M5GGS2"/>
<gene>
    <name evidence="2" type="ORF">SAMN05444320_106116</name>
</gene>
<evidence type="ECO:0000313" key="3">
    <source>
        <dbReference type="Proteomes" id="UP000184501"/>
    </source>
</evidence>
<dbReference type="OrthoDB" id="2881403at2"/>
<dbReference type="EMBL" id="FQVN01000006">
    <property type="protein sequence ID" value="SHG02924.1"/>
    <property type="molecule type" value="Genomic_DNA"/>
</dbReference>
<sequence length="159" mass="16919">MPSRARLAAVPALAASTWGFLFALVHLYWLLGGRAGLPPELSLFGEGQRVLLVIDVIAIPLCLGAGLLAAVLALPGRRRPIPRRLALAGAWGVGAVCVVHAAPSAVDWARLPGGHHVPLSTMERFGIFLYEPWFLVGGVLFCLAAWAFGRVTPRVPEEA</sequence>
<dbReference type="Pfam" id="PF13160">
    <property type="entry name" value="DUF3995"/>
    <property type="match status" value="1"/>
</dbReference>
<feature type="transmembrane region" description="Helical" evidence="1">
    <location>
        <begin position="50"/>
        <end position="73"/>
    </location>
</feature>
<feature type="transmembrane region" description="Helical" evidence="1">
    <location>
        <begin position="7"/>
        <end position="30"/>
    </location>
</feature>
<dbReference type="InterPro" id="IPR025058">
    <property type="entry name" value="DUF3995"/>
</dbReference>
<reference evidence="2 3" key="1">
    <citation type="submission" date="2016-11" db="EMBL/GenBank/DDBJ databases">
        <authorList>
            <person name="Jaros S."/>
            <person name="Januszkiewicz K."/>
            <person name="Wedrychowicz H."/>
        </authorList>
    </citation>
    <scope>NUCLEOTIDE SEQUENCE [LARGE SCALE GENOMIC DNA]</scope>
    <source>
        <strain evidence="2 3">DSM 44523</strain>
    </source>
</reference>
<proteinExistence type="predicted"/>
<accession>A0A1M5GGS2</accession>
<evidence type="ECO:0008006" key="4">
    <source>
        <dbReference type="Google" id="ProtNLM"/>
    </source>
</evidence>
<organism evidence="2 3">
    <name type="scientific">Streptoalloteichus hindustanus</name>
    <dbReference type="NCBI Taxonomy" id="2017"/>
    <lineage>
        <taxon>Bacteria</taxon>
        <taxon>Bacillati</taxon>
        <taxon>Actinomycetota</taxon>
        <taxon>Actinomycetes</taxon>
        <taxon>Pseudonocardiales</taxon>
        <taxon>Pseudonocardiaceae</taxon>
        <taxon>Streptoalloteichus</taxon>
    </lineage>
</organism>
<feature type="transmembrane region" description="Helical" evidence="1">
    <location>
        <begin position="125"/>
        <end position="148"/>
    </location>
</feature>
<protein>
    <recommendedName>
        <fullName evidence="4">DUF3995 domain-containing protein</fullName>
    </recommendedName>
</protein>
<keyword evidence="3" id="KW-1185">Reference proteome</keyword>
<evidence type="ECO:0000313" key="2">
    <source>
        <dbReference type="EMBL" id="SHG02924.1"/>
    </source>
</evidence>
<keyword evidence="1" id="KW-0472">Membrane</keyword>
<evidence type="ECO:0000256" key="1">
    <source>
        <dbReference type="SAM" id="Phobius"/>
    </source>
</evidence>
<keyword evidence="1" id="KW-0812">Transmembrane</keyword>
<dbReference type="Proteomes" id="UP000184501">
    <property type="component" value="Unassembled WGS sequence"/>
</dbReference>
<feature type="transmembrane region" description="Helical" evidence="1">
    <location>
        <begin position="85"/>
        <end position="105"/>
    </location>
</feature>
<name>A0A1M5GGS2_STRHI</name>
<keyword evidence="1" id="KW-1133">Transmembrane helix</keyword>
<dbReference type="RefSeq" id="WP_073485237.1">
    <property type="nucleotide sequence ID" value="NZ_FQVN01000006.1"/>
</dbReference>